<evidence type="ECO:0000313" key="9">
    <source>
        <dbReference type="Proteomes" id="UP000068905"/>
    </source>
</evidence>
<dbReference type="PANTHER" id="PTHR30518">
    <property type="entry name" value="ENDOLYTIC MUREIN TRANSGLYCOSYLASE"/>
    <property type="match status" value="1"/>
</dbReference>
<dbReference type="RefSeq" id="WP_053819682.1">
    <property type="nucleotide sequence ID" value="NZ_CP006911.1"/>
</dbReference>
<gene>
    <name evidence="7" type="primary">mltG</name>
    <name evidence="8" type="ORF">W908_01705</name>
</gene>
<evidence type="ECO:0000256" key="7">
    <source>
        <dbReference type="HAMAP-Rule" id="MF_02065"/>
    </source>
</evidence>
<evidence type="ECO:0000256" key="6">
    <source>
        <dbReference type="ARBA" id="ARBA00023316"/>
    </source>
</evidence>
<evidence type="ECO:0000256" key="3">
    <source>
        <dbReference type="ARBA" id="ARBA00022989"/>
    </source>
</evidence>
<evidence type="ECO:0000256" key="2">
    <source>
        <dbReference type="ARBA" id="ARBA00022692"/>
    </source>
</evidence>
<evidence type="ECO:0000256" key="5">
    <source>
        <dbReference type="ARBA" id="ARBA00023239"/>
    </source>
</evidence>
<keyword evidence="4 7" id="KW-0472">Membrane</keyword>
<keyword evidence="1 7" id="KW-1003">Cell membrane</keyword>
<reference evidence="8 9" key="1">
    <citation type="journal article" date="2015" name="Genome Announc.">
        <title>Genome Sequence of 'Candidatus Thioglobus singularis' Strain PS1, a Mixotroph from the SUP05 Clade of Marine Gammaproteobacteria.</title>
        <authorList>
            <person name="Marshall K.T."/>
            <person name="Morris R.M."/>
        </authorList>
    </citation>
    <scope>NUCLEOTIDE SEQUENCE [LARGE SCALE GENOMIC DNA]</scope>
    <source>
        <strain evidence="8 9">PS1</strain>
    </source>
</reference>
<dbReference type="HAMAP" id="MF_02065">
    <property type="entry name" value="MltG"/>
    <property type="match status" value="1"/>
</dbReference>
<dbReference type="GO" id="GO:0009252">
    <property type="term" value="P:peptidoglycan biosynthetic process"/>
    <property type="evidence" value="ECO:0007669"/>
    <property type="project" value="UniProtKB-UniRule"/>
</dbReference>
<dbReference type="PATRIC" id="fig|1125411.7.peg.336"/>
<dbReference type="GO" id="GO:0008932">
    <property type="term" value="F:lytic endotransglycosylase activity"/>
    <property type="evidence" value="ECO:0007669"/>
    <property type="project" value="UniProtKB-UniRule"/>
</dbReference>
<dbReference type="STRING" id="1125411.W908_01705"/>
<evidence type="ECO:0000256" key="1">
    <source>
        <dbReference type="ARBA" id="ARBA00022475"/>
    </source>
</evidence>
<organism evidence="8 9">
    <name type="scientific">Candidatus Pseudothioglobus singularis PS1</name>
    <dbReference type="NCBI Taxonomy" id="1125411"/>
    <lineage>
        <taxon>Bacteria</taxon>
        <taxon>Pseudomonadati</taxon>
        <taxon>Pseudomonadota</taxon>
        <taxon>Gammaproteobacteria</taxon>
        <taxon>Candidatus Pseudothioglobaceae</taxon>
        <taxon>Candidatus Pseudothioglobus</taxon>
    </lineage>
</organism>
<dbReference type="Proteomes" id="UP000068905">
    <property type="component" value="Chromosome"/>
</dbReference>
<name>A0A0M4LNP3_9GAMM</name>
<comment type="similarity">
    <text evidence="7">Belongs to the transglycosylase MltG family.</text>
</comment>
<dbReference type="CDD" id="cd08010">
    <property type="entry name" value="MltG_like"/>
    <property type="match status" value="1"/>
</dbReference>
<keyword evidence="5 7" id="KW-0456">Lyase</keyword>
<dbReference type="Gene3D" id="3.30.160.60">
    <property type="entry name" value="Classic Zinc Finger"/>
    <property type="match status" value="1"/>
</dbReference>
<dbReference type="GO" id="GO:0071555">
    <property type="term" value="P:cell wall organization"/>
    <property type="evidence" value="ECO:0007669"/>
    <property type="project" value="UniProtKB-KW"/>
</dbReference>
<protein>
    <recommendedName>
        <fullName evidence="7">Endolytic murein transglycosylase</fullName>
        <ecNumber evidence="7">4.2.2.29</ecNumber>
    </recommendedName>
    <alternativeName>
        <fullName evidence="7">Peptidoglycan lytic transglycosylase</fullName>
    </alternativeName>
    <alternativeName>
        <fullName evidence="7">Peptidoglycan polymerization terminase</fullName>
    </alternativeName>
</protein>
<accession>A0A0M4LNP3</accession>
<dbReference type="AlphaFoldDB" id="A0A0M4LNP3"/>
<dbReference type="KEGG" id="tsn:W908_01705"/>
<dbReference type="Pfam" id="PF02618">
    <property type="entry name" value="YceG"/>
    <property type="match status" value="1"/>
</dbReference>
<dbReference type="PANTHER" id="PTHR30518:SF2">
    <property type="entry name" value="ENDOLYTIC MUREIN TRANSGLYCOSYLASE"/>
    <property type="match status" value="1"/>
</dbReference>
<sequence>MLVNNKNKFFSRLVASIFLLLFMAWILVSKDITSVQTQIIQVKSGASMGVVAQDLSEKKLIKSKLFFTTLSRLLSANKKLKSGYYELKPNTSVFEFIEKISRGDVLKTKITLVEGKTIKYYFNQLKNDPSLTKIGSFDQVMNSIGVKEPYDGWFYPETYIFNYGESVENVLKRSHLAMKIKISEMWEKRDRSIPLTSPYQAIILASLIENETALDYEKPLISSVFIARLNLNMRLQTDPTVIYALGDAYSSPLTRSDLKIDHPYNTYRNKGLPPGAISSAGQASLYAALHPAKENDLYFVSKKDGSHAFAPNYEKHKENIKKYLNNN</sequence>
<keyword evidence="6 7" id="KW-0961">Cell wall biogenesis/degradation</keyword>
<dbReference type="InterPro" id="IPR003770">
    <property type="entry name" value="MLTG-like"/>
</dbReference>
<keyword evidence="3 7" id="KW-1133">Transmembrane helix</keyword>
<evidence type="ECO:0000256" key="4">
    <source>
        <dbReference type="ARBA" id="ARBA00023136"/>
    </source>
</evidence>
<dbReference type="EC" id="4.2.2.29" evidence="7"/>
<dbReference type="Gene3D" id="3.30.1490.480">
    <property type="entry name" value="Endolytic murein transglycosylase"/>
    <property type="match status" value="1"/>
</dbReference>
<keyword evidence="7" id="KW-0997">Cell inner membrane</keyword>
<comment type="function">
    <text evidence="7">Functions as a peptidoglycan terminase that cleaves nascent peptidoglycan strands endolytically to terminate their elongation.</text>
</comment>
<dbReference type="EMBL" id="CP006911">
    <property type="protein sequence ID" value="ALE01434.1"/>
    <property type="molecule type" value="Genomic_DNA"/>
</dbReference>
<dbReference type="NCBIfam" id="TIGR00247">
    <property type="entry name" value="endolytic transglycosylase MltG"/>
    <property type="match status" value="1"/>
</dbReference>
<keyword evidence="9" id="KW-1185">Reference proteome</keyword>
<keyword evidence="2 7" id="KW-0812">Transmembrane</keyword>
<evidence type="ECO:0000313" key="8">
    <source>
        <dbReference type="EMBL" id="ALE01434.1"/>
    </source>
</evidence>
<dbReference type="GO" id="GO:0005886">
    <property type="term" value="C:plasma membrane"/>
    <property type="evidence" value="ECO:0007669"/>
    <property type="project" value="UniProtKB-UniRule"/>
</dbReference>
<dbReference type="OrthoDB" id="9814591at2"/>
<comment type="catalytic activity">
    <reaction evidence="7">
        <text>a peptidoglycan chain = a peptidoglycan chain with N-acetyl-1,6-anhydromuramyl-[peptide] at the reducing end + a peptidoglycan chain with N-acetylglucosamine at the non-reducing end.</text>
        <dbReference type="EC" id="4.2.2.29"/>
    </reaction>
</comment>
<feature type="site" description="Important for catalytic activity" evidence="7">
    <location>
        <position position="211"/>
    </location>
</feature>
<proteinExistence type="inferred from homology"/>